<feature type="domain" description="N-acetylmuramoyl-L-alanine amidase" evidence="1">
    <location>
        <begin position="24"/>
        <end position="162"/>
    </location>
</feature>
<evidence type="ECO:0000259" key="1">
    <source>
        <dbReference type="Pfam" id="PF01510"/>
    </source>
</evidence>
<dbReference type="RefSeq" id="WP_216469251.1">
    <property type="nucleotide sequence ID" value="NZ_JAHLQI010000001.1"/>
</dbReference>
<evidence type="ECO:0000313" key="2">
    <source>
        <dbReference type="EMBL" id="MBU5489652.1"/>
    </source>
</evidence>
<accession>A0ABS6EQY7</accession>
<protein>
    <submittedName>
        <fullName evidence="2">Amidase</fullName>
    </submittedName>
</protein>
<dbReference type="EMBL" id="JAHLQI010000001">
    <property type="protein sequence ID" value="MBU5489652.1"/>
    <property type="molecule type" value="Genomic_DNA"/>
</dbReference>
<evidence type="ECO:0000313" key="3">
    <source>
        <dbReference type="Proteomes" id="UP000783588"/>
    </source>
</evidence>
<keyword evidence="3" id="KW-1185">Reference proteome</keyword>
<organism evidence="2 3">
    <name type="scientific">Butyricicoccus intestinisimiae</name>
    <dbReference type="NCBI Taxonomy" id="2841509"/>
    <lineage>
        <taxon>Bacteria</taxon>
        <taxon>Bacillati</taxon>
        <taxon>Bacillota</taxon>
        <taxon>Clostridia</taxon>
        <taxon>Eubacteriales</taxon>
        <taxon>Butyricicoccaceae</taxon>
        <taxon>Butyricicoccus</taxon>
    </lineage>
</organism>
<dbReference type="Proteomes" id="UP000783588">
    <property type="component" value="Unassembled WGS sequence"/>
</dbReference>
<proteinExistence type="predicted"/>
<name>A0ABS6EQY7_9FIRM</name>
<dbReference type="InterPro" id="IPR002502">
    <property type="entry name" value="Amidase_domain"/>
</dbReference>
<dbReference type="Pfam" id="PF01510">
    <property type="entry name" value="Amidase_2"/>
    <property type="match status" value="1"/>
</dbReference>
<sequence length="317" mass="34475">MAYTNSKLISYTKLSPNHSGQRTHSIDRITPHCVVGQLSAESICGCFTSPSRQASCNYGIGKDGRISLCVEEKNRSWCSSSNANDQRAITIECASDMSEPYAMNSAVYNSLIKLCVNICRRNGKKKLLWLADKNKTLNYTPKSDEMVLTVHRWFANKSCPGNWLYSRLGDLAAKVTSELSKTTSGGSTASTSQMYRVRKIWSDSKSQLGAYKLLANAKKKADENAGYKVFDSSGNVVYPAAATLAPAPAAGTSYKIQIDIANLNIRKGPGTNYGKTGQFTGKGIFTIVQESKGEGATLWGKLKSGVGWISLDFAKKI</sequence>
<comment type="caution">
    <text evidence="2">The sequence shown here is derived from an EMBL/GenBank/DDBJ whole genome shotgun (WGS) entry which is preliminary data.</text>
</comment>
<gene>
    <name evidence="2" type="ORF">KQI75_03250</name>
</gene>
<reference evidence="2 3" key="1">
    <citation type="submission" date="2021-06" db="EMBL/GenBank/DDBJ databases">
        <authorList>
            <person name="Sun Q."/>
            <person name="Li D."/>
        </authorList>
    </citation>
    <scope>NUCLEOTIDE SEQUENCE [LARGE SCALE GENOMIC DNA]</scope>
    <source>
        <strain evidence="2 3">MSJd-7</strain>
    </source>
</reference>